<name>E6M4I2_9ACTO</name>
<protein>
    <submittedName>
        <fullName evidence="1">Uncharacterized protein</fullName>
    </submittedName>
</protein>
<keyword evidence="2" id="KW-1185">Reference proteome</keyword>
<organism evidence="1 2">
    <name type="scientific">Mobiluncus holmesii ATCC 35242</name>
    <dbReference type="NCBI Taxonomy" id="887899"/>
    <lineage>
        <taxon>Bacteria</taxon>
        <taxon>Bacillati</taxon>
        <taxon>Actinomycetota</taxon>
        <taxon>Actinomycetes</taxon>
        <taxon>Actinomycetales</taxon>
        <taxon>Actinomycetaceae</taxon>
        <taxon>Mobiluncus</taxon>
    </lineage>
</organism>
<evidence type="ECO:0000313" key="1">
    <source>
        <dbReference type="EMBL" id="EFU81783.1"/>
    </source>
</evidence>
<comment type="caution">
    <text evidence="1">The sequence shown here is derived from an EMBL/GenBank/DDBJ whole genome shotgun (WGS) entry which is preliminary data.</text>
</comment>
<dbReference type="HOGENOM" id="CLU_3027317_0_0_11"/>
<reference evidence="1 2" key="1">
    <citation type="submission" date="2010-12" db="EMBL/GenBank/DDBJ databases">
        <authorList>
            <person name="Muzny D."/>
            <person name="Qin X."/>
            <person name="Deng J."/>
            <person name="Jiang H."/>
            <person name="Liu Y."/>
            <person name="Qu J."/>
            <person name="Song X.-Z."/>
            <person name="Zhang L."/>
            <person name="Thornton R."/>
            <person name="Coyle M."/>
            <person name="Francisco L."/>
            <person name="Jackson L."/>
            <person name="Javaid M."/>
            <person name="Korchina V."/>
            <person name="Kovar C."/>
            <person name="Mata R."/>
            <person name="Mathew T."/>
            <person name="Ngo R."/>
            <person name="Nguyen L."/>
            <person name="Nguyen N."/>
            <person name="Okwuonu G."/>
            <person name="Ongeri F."/>
            <person name="Pham C."/>
            <person name="Simmons D."/>
            <person name="Wilczek-Boney K."/>
            <person name="Hale W."/>
            <person name="Jakkamsetti A."/>
            <person name="Pham P."/>
            <person name="Ruth R."/>
            <person name="San Lucas F."/>
            <person name="Warren J."/>
            <person name="Zhang J."/>
            <person name="Zhao Z."/>
            <person name="Zhou C."/>
            <person name="Zhu D."/>
            <person name="Lee S."/>
            <person name="Bess C."/>
            <person name="Blankenburg K."/>
            <person name="Forbes L."/>
            <person name="Fu Q."/>
            <person name="Gubbala S."/>
            <person name="Hirani K."/>
            <person name="Jayaseelan J.C."/>
            <person name="Lara F."/>
            <person name="Munidasa M."/>
            <person name="Palculict T."/>
            <person name="Patil S."/>
            <person name="Pu L.-L."/>
            <person name="Saada N."/>
            <person name="Tang L."/>
            <person name="Weissenberger G."/>
            <person name="Zhu Y."/>
            <person name="Hemphill L."/>
            <person name="Shang Y."/>
            <person name="Youmans B."/>
            <person name="Ayvaz T."/>
            <person name="Ross M."/>
            <person name="Santibanez J."/>
            <person name="Aqrawi P."/>
            <person name="Gross S."/>
            <person name="Joshi V."/>
            <person name="Fowler G."/>
            <person name="Nazareth L."/>
            <person name="Reid J."/>
            <person name="Worley K."/>
            <person name="Petrosino J."/>
            <person name="Highlander S."/>
            <person name="Gibbs R."/>
        </authorList>
    </citation>
    <scope>NUCLEOTIDE SEQUENCE [LARGE SCALE GENOMIC DNA]</scope>
    <source>
        <strain evidence="1 2">ATCC 35242</strain>
    </source>
</reference>
<accession>E6M4I2</accession>
<dbReference type="EMBL" id="AEPZ01000009">
    <property type="protein sequence ID" value="EFU81783.1"/>
    <property type="molecule type" value="Genomic_DNA"/>
</dbReference>
<dbReference type="AlphaFoldDB" id="E6M4I2"/>
<dbReference type="Proteomes" id="UP000003343">
    <property type="component" value="Unassembled WGS sequence"/>
</dbReference>
<proteinExistence type="predicted"/>
<gene>
    <name evidence="1" type="ORF">HMPREF0576_1164</name>
</gene>
<sequence length="55" mass="6741">MGLGVWMFWWQRQGSLLVDAYLEDLVHPFYLCRYFKVHRVVLKQIWTTQRPAQKT</sequence>
<evidence type="ECO:0000313" key="2">
    <source>
        <dbReference type="Proteomes" id="UP000003343"/>
    </source>
</evidence>